<dbReference type="AlphaFoldDB" id="A0AA50HQ46"/>
<keyword evidence="3" id="KW-1185">Reference proteome</keyword>
<dbReference type="Proteomes" id="UP001228139">
    <property type="component" value="Chromosome"/>
</dbReference>
<dbReference type="RefSeq" id="WP_306208794.1">
    <property type="nucleotide sequence ID" value="NZ_CP132353.1"/>
</dbReference>
<feature type="domain" description="YjiS-like" evidence="1">
    <location>
        <begin position="26"/>
        <end position="60"/>
    </location>
</feature>
<proteinExistence type="predicted"/>
<dbReference type="KEGG" id="epi:Q3V30_19925"/>
<dbReference type="InterPro" id="IPR009506">
    <property type="entry name" value="YjiS-like"/>
</dbReference>
<gene>
    <name evidence="2" type="ORF">Q3V30_19925</name>
</gene>
<protein>
    <submittedName>
        <fullName evidence="2">DUF1127 domain-containing protein</fullName>
    </submittedName>
</protein>
<dbReference type="EMBL" id="CP132353">
    <property type="protein sequence ID" value="WLS78680.1"/>
    <property type="molecule type" value="Genomic_DNA"/>
</dbReference>
<evidence type="ECO:0000313" key="3">
    <source>
        <dbReference type="Proteomes" id="UP001228139"/>
    </source>
</evidence>
<evidence type="ECO:0000259" key="1">
    <source>
        <dbReference type="Pfam" id="PF06568"/>
    </source>
</evidence>
<name>A0AA50HQ46_9GAMM</name>
<organism evidence="2 3">
    <name type="scientific">Erwinia pyri</name>
    <dbReference type="NCBI Taxonomy" id="3062598"/>
    <lineage>
        <taxon>Bacteria</taxon>
        <taxon>Pseudomonadati</taxon>
        <taxon>Pseudomonadota</taxon>
        <taxon>Gammaproteobacteria</taxon>
        <taxon>Enterobacterales</taxon>
        <taxon>Erwiniaceae</taxon>
        <taxon>Erwinia</taxon>
    </lineage>
</organism>
<reference evidence="2 3" key="1">
    <citation type="submission" date="2023-07" db="EMBL/GenBank/DDBJ databases">
        <title>Pathogenic bacteria of pear tree diseases.</title>
        <authorList>
            <person name="Zhang Z."/>
            <person name="He L."/>
            <person name="Huang R."/>
        </authorList>
    </citation>
    <scope>NUCLEOTIDE SEQUENCE [LARGE SCALE GENOMIC DNA]</scope>
    <source>
        <strain evidence="2 3">DE2</strain>
    </source>
</reference>
<accession>A0AA50HQ46</accession>
<evidence type="ECO:0000313" key="2">
    <source>
        <dbReference type="EMBL" id="WLS78680.1"/>
    </source>
</evidence>
<sequence>MEFNENRAARPFAASPFHLIYKLPYRLWKAWYARKHTKRILSRLSPAQLKDIGLTRQDVERYK</sequence>
<dbReference type="Pfam" id="PF06568">
    <property type="entry name" value="YjiS-like"/>
    <property type="match status" value="1"/>
</dbReference>